<name>F4LRC4_TEPAE</name>
<feature type="domain" description="CdaR GGDEF-like" evidence="4">
    <location>
        <begin position="139"/>
        <end position="291"/>
    </location>
</feature>
<dbReference type="Pfam" id="PF05651">
    <property type="entry name" value="Diacid_rec"/>
    <property type="match status" value="1"/>
</dbReference>
<dbReference type="PATRIC" id="fig|1209989.3.peg.2641"/>
<dbReference type="AlphaFoldDB" id="F4LRC4"/>
<dbReference type="InterPro" id="IPR051448">
    <property type="entry name" value="CdaR-like_regulators"/>
</dbReference>
<dbReference type="Pfam" id="PF17853">
    <property type="entry name" value="GGDEF_2"/>
    <property type="match status" value="1"/>
</dbReference>
<organism evidence="5 6">
    <name type="scientific">Tepidanaerobacter acetatoxydans (strain DSM 21804 / JCM 16047 / Re1)</name>
    <dbReference type="NCBI Taxonomy" id="1209989"/>
    <lineage>
        <taxon>Bacteria</taxon>
        <taxon>Bacillati</taxon>
        <taxon>Bacillota</taxon>
        <taxon>Clostridia</taxon>
        <taxon>Thermosediminibacterales</taxon>
        <taxon>Tepidanaerobacteraceae</taxon>
        <taxon>Tepidanaerobacter</taxon>
    </lineage>
</organism>
<evidence type="ECO:0000259" key="3">
    <source>
        <dbReference type="Pfam" id="PF13556"/>
    </source>
</evidence>
<accession>F4LRC4</accession>
<dbReference type="InterPro" id="IPR042070">
    <property type="entry name" value="PucR_C-HTH_sf"/>
</dbReference>
<accession>L0S5M6</accession>
<proteinExistence type="inferred from homology"/>
<feature type="domain" description="PucR C-terminal helix-turn-helix" evidence="3">
    <location>
        <begin position="346"/>
        <end position="403"/>
    </location>
</feature>
<dbReference type="PANTHER" id="PTHR33744">
    <property type="entry name" value="CARBOHYDRATE DIACID REGULATOR"/>
    <property type="match status" value="1"/>
</dbReference>
<evidence type="ECO:0000259" key="2">
    <source>
        <dbReference type="Pfam" id="PF05651"/>
    </source>
</evidence>
<dbReference type="KEGG" id="tae:TepiRe1_2300"/>
<dbReference type="OrthoDB" id="212459at2"/>
<dbReference type="eggNOG" id="COG3835">
    <property type="taxonomic scope" value="Bacteria"/>
</dbReference>
<dbReference type="InterPro" id="IPR008599">
    <property type="entry name" value="Diacid_rec"/>
</dbReference>
<evidence type="ECO:0000259" key="4">
    <source>
        <dbReference type="Pfam" id="PF17853"/>
    </source>
</evidence>
<dbReference type="Proteomes" id="UP000010802">
    <property type="component" value="Chromosome"/>
</dbReference>
<dbReference type="Gene3D" id="1.10.10.2840">
    <property type="entry name" value="PucR C-terminal helix-turn-helix domain"/>
    <property type="match status" value="1"/>
</dbReference>
<feature type="domain" description="Putative sugar diacid recognition" evidence="2">
    <location>
        <begin position="3"/>
        <end position="135"/>
    </location>
</feature>
<dbReference type="PANTHER" id="PTHR33744:SF16">
    <property type="entry name" value="CARBOHYDRATE DIACID REGULATOR"/>
    <property type="match status" value="1"/>
</dbReference>
<gene>
    <name evidence="5" type="ordered locus">TEPIRE1_2300</name>
</gene>
<keyword evidence="6" id="KW-1185">Reference proteome</keyword>
<dbReference type="STRING" id="1209989.TepRe1_2137"/>
<dbReference type="EMBL" id="HF563609">
    <property type="protein sequence ID" value="CCP27133.1"/>
    <property type="molecule type" value="Genomic_DNA"/>
</dbReference>
<comment type="similarity">
    <text evidence="1">Belongs to the CdaR family.</text>
</comment>
<dbReference type="RefSeq" id="WP_013779180.1">
    <property type="nucleotide sequence ID" value="NC_015519.1"/>
</dbReference>
<evidence type="ECO:0000313" key="5">
    <source>
        <dbReference type="EMBL" id="CCP27133.1"/>
    </source>
</evidence>
<dbReference type="InterPro" id="IPR041522">
    <property type="entry name" value="CdaR_GGDEF"/>
</dbReference>
<evidence type="ECO:0000256" key="1">
    <source>
        <dbReference type="ARBA" id="ARBA00006754"/>
    </source>
</evidence>
<reference evidence="6" key="1">
    <citation type="journal article" date="2013" name="Genome Announc.">
        <title>First genome sequence of a syntrophic acetate-oxidizing bacterium, Tepidanaerobacter acetatoxydans strain Re1.</title>
        <authorList>
            <person name="Manzoor S."/>
            <person name="Bongcam-Rudloff E."/>
            <person name="Schnurer A."/>
            <person name="Muller B."/>
        </authorList>
    </citation>
    <scope>NUCLEOTIDE SEQUENCE [LARGE SCALE GENOMIC DNA]</scope>
    <source>
        <strain evidence="6">Re1</strain>
    </source>
</reference>
<sequence length="408" mass="46094">MEITHEYAQSIVEKTKDLLGKNINIMNSLGIIVGSSDKTRIDTFHEGAAEVIKTGKGMEITSEQAEKLEGAKPGVNLPIYLNDKIAGVVGITGEPDEVRPFGQLLKISVETMLKQFFLSEQLRMEQNAKELYIHDIINGNIQDDNMFLAKGEVLGYDMYLPRIALVVKIYDFDDNKNKEDLLKKTHLKNIKHSLDLIVQERQEKILDCIKSVYNDPQHMISHNGSDNYIILFAPKKVNIDTIKNQLREIAEVFRKKLKKYSVNFCIGVGSYYPELTGLRKSYKEAVKAIQIQDKSSINNKLPELVFAFDMALEMMLANISEETIQTYKSQVLSKHGAADFLDDTRLVKTLRAYFASDLNISKTAEELKVARNTVSSRLDEIKALTGLKPSDFNDAVKLKVLLTAIDLK</sequence>
<evidence type="ECO:0000313" key="6">
    <source>
        <dbReference type="Proteomes" id="UP000010802"/>
    </source>
</evidence>
<dbReference type="KEGG" id="tep:TepRe1_2137"/>
<dbReference type="Pfam" id="PF13556">
    <property type="entry name" value="HTH_30"/>
    <property type="match status" value="1"/>
</dbReference>
<dbReference type="HOGENOM" id="CLU_043769_1_1_9"/>
<dbReference type="InterPro" id="IPR025736">
    <property type="entry name" value="PucR_C-HTH_dom"/>
</dbReference>
<protein>
    <submittedName>
        <fullName evidence="5">Transcriptional regulator, CdaR</fullName>
    </submittedName>
</protein>